<organism evidence="9 10">
    <name type="scientific">Candidatus Liberibacter africanus PTSAPSY</name>
    <dbReference type="NCBI Taxonomy" id="1277257"/>
    <lineage>
        <taxon>Bacteria</taxon>
        <taxon>Pseudomonadati</taxon>
        <taxon>Pseudomonadota</taxon>
        <taxon>Alphaproteobacteria</taxon>
        <taxon>Hyphomicrobiales</taxon>
        <taxon>Rhizobiaceae</taxon>
        <taxon>Liberibacter</taxon>
    </lineage>
</organism>
<dbReference type="PANTHER" id="PTHR43047:SF72">
    <property type="entry name" value="OSMOSENSING HISTIDINE PROTEIN KINASE SLN1"/>
    <property type="match status" value="1"/>
</dbReference>
<dbReference type="CDD" id="cd00082">
    <property type="entry name" value="HisKA"/>
    <property type="match status" value="1"/>
</dbReference>
<dbReference type="GO" id="GO:0006355">
    <property type="term" value="P:regulation of DNA-templated transcription"/>
    <property type="evidence" value="ECO:0007669"/>
    <property type="project" value="InterPro"/>
</dbReference>
<dbReference type="InterPro" id="IPR036097">
    <property type="entry name" value="HisK_dim/P_sf"/>
</dbReference>
<comment type="catalytic activity">
    <reaction evidence="1">
        <text>ATP + protein L-histidine = ADP + protein N-phospho-L-histidine.</text>
        <dbReference type="EC" id="2.7.13.3"/>
    </reaction>
</comment>
<evidence type="ECO:0000256" key="4">
    <source>
        <dbReference type="ARBA" id="ARBA00022679"/>
    </source>
</evidence>
<dbReference type="EC" id="2.7.13.3" evidence="2"/>
<feature type="region of interest" description="Disordered" evidence="6">
    <location>
        <begin position="18"/>
        <end position="42"/>
    </location>
</feature>
<dbReference type="PROSITE" id="PS50109">
    <property type="entry name" value="HIS_KIN"/>
    <property type="match status" value="1"/>
</dbReference>
<sequence length="802" mass="90838">MSIDSIISDSKNIISNCKDNTKDDRAVKSSKKTNPCHDSLEKSNFTNQRRDLGNVLLHDNNKNPGSTNAFVFDSMPRTVRFTWKLDASGYIREISEELSKAIGPYTFKMIGVRLCDINHILRIDPDNHIVDLLQKQNTWYGKNTIWPIEGTELHVPIDLAALPIYSRDREFTGFKGFGIVHVNRVSKDSHALGKILEEKLSSSSEVKKDLSFVGQECFDLLSKSSSQIHLSKKNKVSFPPQHYYDKDDALKITKYPLFKDEENRIFNQENFHTINLNQYINKKHFNTPKNNNQKSENLFHCNHPSLSEYFAEGENIVPETIEKCPIPFCVYSYGNLFYANSSFLLLTKYKSIADIEKSGGLSTLLNAQKLSKNNTAGSVMLCRSDGTRIAVSAHLHTIQWNGENSLAMTFVPLEINNTFSENVSHEETNNPNMHKMEIEAVQLFSILEATSDGVAIINEDGLIISTNRKISKLFDYPTEDMLKKPFTMFFENNTQNVMHHYLVDILSLNQEQILEKTTIGRTREGNILSIRIIIKKLPFSNCYSLIIHDISEENDLSHAIKKAKTESLHKSDFLARVSHEIRTPLTAIIGFSEVIKNQKFGPLGSPRYIEYANYIDRSGNLVLDIVNDLLDISKIESGKMNLHFESVSLNETVSEIISLVQLYANEKRILIRTSFSDNIPQIFADLRSVKQIALNILSNAIRFTPSGGQIIISTTYTRKEEVVLRVRDTGVGMSNYELEQALEPFGQIPNSQQIRGEGTGLGLPLAKAMVDANMGKFYVSSIPTKGTLIEIIFLPHKLYDRN</sequence>
<dbReference type="GO" id="GO:0005886">
    <property type="term" value="C:plasma membrane"/>
    <property type="evidence" value="ECO:0007669"/>
    <property type="project" value="TreeGrafter"/>
</dbReference>
<dbReference type="Gene3D" id="3.30.450.20">
    <property type="entry name" value="PAS domain"/>
    <property type="match status" value="1"/>
</dbReference>
<evidence type="ECO:0000313" key="9">
    <source>
        <dbReference type="EMBL" id="AKK20244.1"/>
    </source>
</evidence>
<dbReference type="InterPro" id="IPR003594">
    <property type="entry name" value="HATPase_dom"/>
</dbReference>
<dbReference type="Pfam" id="PF00512">
    <property type="entry name" value="HisKA"/>
    <property type="match status" value="1"/>
</dbReference>
<reference evidence="9 10" key="1">
    <citation type="journal article" date="2015" name="Genome Announc.">
        <title>Complete Genome Sequence of 'Candidatus Liberibacter africanus,' a Bacterium Associated with Citrus Huanglongbing.</title>
        <authorList>
            <person name="Lin H."/>
            <person name="Pietersen G."/>
            <person name="Han C."/>
            <person name="Read D.A."/>
            <person name="Lou B."/>
            <person name="Gupta G."/>
            <person name="Civerolo E.L."/>
        </authorList>
    </citation>
    <scope>NUCLEOTIDE SEQUENCE [LARGE SCALE GENOMIC DNA]</scope>
    <source>
        <strain evidence="9 10">PTSAPSY</strain>
    </source>
</reference>
<dbReference type="RefSeq" id="WP_047264256.1">
    <property type="nucleotide sequence ID" value="NZ_CP004021.1"/>
</dbReference>
<evidence type="ECO:0000256" key="1">
    <source>
        <dbReference type="ARBA" id="ARBA00000085"/>
    </source>
</evidence>
<dbReference type="KEGG" id="lau:G293_03080"/>
<dbReference type="InterPro" id="IPR000014">
    <property type="entry name" value="PAS"/>
</dbReference>
<evidence type="ECO:0000256" key="2">
    <source>
        <dbReference type="ARBA" id="ARBA00012438"/>
    </source>
</evidence>
<dbReference type="InterPro" id="IPR003661">
    <property type="entry name" value="HisK_dim/P_dom"/>
</dbReference>
<dbReference type="EMBL" id="CP004021">
    <property type="protein sequence ID" value="AKK20244.1"/>
    <property type="molecule type" value="Genomic_DNA"/>
</dbReference>
<dbReference type="Pfam" id="PF02518">
    <property type="entry name" value="HATPase_c"/>
    <property type="match status" value="1"/>
</dbReference>
<dbReference type="NCBIfam" id="TIGR00229">
    <property type="entry name" value="sensory_box"/>
    <property type="match status" value="1"/>
</dbReference>
<dbReference type="Gene3D" id="1.10.287.130">
    <property type="match status" value="1"/>
</dbReference>
<dbReference type="InterPro" id="IPR013767">
    <property type="entry name" value="PAS_fold"/>
</dbReference>
<dbReference type="SMART" id="SM00388">
    <property type="entry name" value="HisKA"/>
    <property type="match status" value="1"/>
</dbReference>
<keyword evidence="5 9" id="KW-0418">Kinase</keyword>
<dbReference type="Gene3D" id="3.30.565.10">
    <property type="entry name" value="Histidine kinase-like ATPase, C-terminal domain"/>
    <property type="match status" value="1"/>
</dbReference>
<accession>A0A0G3I2X7</accession>
<feature type="domain" description="PAS" evidence="8">
    <location>
        <begin position="439"/>
        <end position="509"/>
    </location>
</feature>
<dbReference type="InterPro" id="IPR005467">
    <property type="entry name" value="His_kinase_dom"/>
</dbReference>
<dbReference type="SUPFAM" id="SSF55785">
    <property type="entry name" value="PYP-like sensor domain (PAS domain)"/>
    <property type="match status" value="1"/>
</dbReference>
<dbReference type="SUPFAM" id="SSF47384">
    <property type="entry name" value="Homodimeric domain of signal transducing histidine kinase"/>
    <property type="match status" value="1"/>
</dbReference>
<dbReference type="PRINTS" id="PR00344">
    <property type="entry name" value="BCTRLSENSOR"/>
</dbReference>
<dbReference type="Pfam" id="PF00989">
    <property type="entry name" value="PAS"/>
    <property type="match status" value="1"/>
</dbReference>
<dbReference type="AlphaFoldDB" id="A0A0G3I2X7"/>
<gene>
    <name evidence="9" type="ORF">G293_03080</name>
</gene>
<dbReference type="OrthoDB" id="9801651at2"/>
<dbReference type="PROSITE" id="PS50112">
    <property type="entry name" value="PAS"/>
    <property type="match status" value="1"/>
</dbReference>
<proteinExistence type="predicted"/>
<evidence type="ECO:0000313" key="10">
    <source>
        <dbReference type="Proteomes" id="UP000035503"/>
    </source>
</evidence>
<feature type="domain" description="Histidine kinase" evidence="7">
    <location>
        <begin position="576"/>
        <end position="797"/>
    </location>
</feature>
<evidence type="ECO:0000259" key="7">
    <source>
        <dbReference type="PROSITE" id="PS50109"/>
    </source>
</evidence>
<dbReference type="PATRIC" id="fig|1277257.4.peg.661"/>
<evidence type="ECO:0000256" key="3">
    <source>
        <dbReference type="ARBA" id="ARBA00022553"/>
    </source>
</evidence>
<dbReference type="GO" id="GO:0000155">
    <property type="term" value="F:phosphorelay sensor kinase activity"/>
    <property type="evidence" value="ECO:0007669"/>
    <property type="project" value="InterPro"/>
</dbReference>
<dbReference type="SMART" id="SM00091">
    <property type="entry name" value="PAS"/>
    <property type="match status" value="1"/>
</dbReference>
<dbReference type="InterPro" id="IPR035965">
    <property type="entry name" value="PAS-like_dom_sf"/>
</dbReference>
<evidence type="ECO:0000256" key="5">
    <source>
        <dbReference type="ARBA" id="ARBA00022777"/>
    </source>
</evidence>
<keyword evidence="10" id="KW-1185">Reference proteome</keyword>
<evidence type="ECO:0000256" key="6">
    <source>
        <dbReference type="SAM" id="MobiDB-lite"/>
    </source>
</evidence>
<evidence type="ECO:0000259" key="8">
    <source>
        <dbReference type="PROSITE" id="PS50112"/>
    </source>
</evidence>
<dbReference type="SUPFAM" id="SSF55874">
    <property type="entry name" value="ATPase domain of HSP90 chaperone/DNA topoisomerase II/histidine kinase"/>
    <property type="match status" value="1"/>
</dbReference>
<protein>
    <recommendedName>
        <fullName evidence="2">histidine kinase</fullName>
        <ecNumber evidence="2">2.7.13.3</ecNumber>
    </recommendedName>
</protein>
<dbReference type="CDD" id="cd00130">
    <property type="entry name" value="PAS"/>
    <property type="match status" value="1"/>
</dbReference>
<dbReference type="Proteomes" id="UP000035503">
    <property type="component" value="Chromosome"/>
</dbReference>
<dbReference type="InterPro" id="IPR036890">
    <property type="entry name" value="HATPase_C_sf"/>
</dbReference>
<dbReference type="InterPro" id="IPR004358">
    <property type="entry name" value="Sig_transdc_His_kin-like_C"/>
</dbReference>
<dbReference type="CDD" id="cd00075">
    <property type="entry name" value="HATPase"/>
    <property type="match status" value="1"/>
</dbReference>
<keyword evidence="3" id="KW-0597">Phosphoprotein</keyword>
<dbReference type="PANTHER" id="PTHR43047">
    <property type="entry name" value="TWO-COMPONENT HISTIDINE PROTEIN KINASE"/>
    <property type="match status" value="1"/>
</dbReference>
<dbReference type="SMART" id="SM00387">
    <property type="entry name" value="HATPase_c"/>
    <property type="match status" value="1"/>
</dbReference>
<keyword evidence="4" id="KW-0808">Transferase</keyword>
<dbReference type="STRING" id="1277257.G293_03080"/>
<name>A0A0G3I2X7_LIBAF</name>
<dbReference type="GO" id="GO:0009927">
    <property type="term" value="F:histidine phosphotransfer kinase activity"/>
    <property type="evidence" value="ECO:0007669"/>
    <property type="project" value="TreeGrafter"/>
</dbReference>